<accession>A0A4P9XZN5</accession>
<proteinExistence type="predicted"/>
<organism evidence="2 3">
    <name type="scientific">Piptocephalis cylindrospora</name>
    <dbReference type="NCBI Taxonomy" id="1907219"/>
    <lineage>
        <taxon>Eukaryota</taxon>
        <taxon>Fungi</taxon>
        <taxon>Fungi incertae sedis</taxon>
        <taxon>Zoopagomycota</taxon>
        <taxon>Zoopagomycotina</taxon>
        <taxon>Zoopagomycetes</taxon>
        <taxon>Zoopagales</taxon>
        <taxon>Piptocephalidaceae</taxon>
        <taxon>Piptocephalis</taxon>
    </lineage>
</organism>
<evidence type="ECO:0000256" key="1">
    <source>
        <dbReference type="SAM" id="Phobius"/>
    </source>
</evidence>
<gene>
    <name evidence="2" type="ORF">BJ684DRAFT_17509</name>
</gene>
<protein>
    <submittedName>
        <fullName evidence="2">Uncharacterized protein</fullName>
    </submittedName>
</protein>
<sequence>MSPLPSDSFSGNPGILVVSGQLSEALAVNTSQIHRASSGYQGATVLGHSHGPGEGHAFSPILILLLIALLLVVVTLVALVISLRRKLRDHSHQGRFDRRASESSRSLLMGQSMAEAPFTGSRAGNGTIFARATDDVTRRGSGVSLSIIQAVRRPSAQLQRVA</sequence>
<reference evidence="3" key="1">
    <citation type="journal article" date="2018" name="Nat. Microbiol.">
        <title>Leveraging single-cell genomics to expand the fungal tree of life.</title>
        <authorList>
            <person name="Ahrendt S.R."/>
            <person name="Quandt C.A."/>
            <person name="Ciobanu D."/>
            <person name="Clum A."/>
            <person name="Salamov A."/>
            <person name="Andreopoulos B."/>
            <person name="Cheng J.F."/>
            <person name="Woyke T."/>
            <person name="Pelin A."/>
            <person name="Henrissat B."/>
            <person name="Reynolds N.K."/>
            <person name="Benny G.L."/>
            <person name="Smith M.E."/>
            <person name="James T.Y."/>
            <person name="Grigoriev I.V."/>
        </authorList>
    </citation>
    <scope>NUCLEOTIDE SEQUENCE [LARGE SCALE GENOMIC DNA]</scope>
</reference>
<keyword evidence="3" id="KW-1185">Reference proteome</keyword>
<dbReference type="AlphaFoldDB" id="A0A4P9XZN5"/>
<dbReference type="Proteomes" id="UP000267251">
    <property type="component" value="Unassembled WGS sequence"/>
</dbReference>
<feature type="transmembrane region" description="Helical" evidence="1">
    <location>
        <begin position="61"/>
        <end position="83"/>
    </location>
</feature>
<keyword evidence="1" id="KW-0812">Transmembrane</keyword>
<keyword evidence="1" id="KW-1133">Transmembrane helix</keyword>
<name>A0A4P9XZN5_9FUNG</name>
<keyword evidence="1" id="KW-0472">Membrane</keyword>
<evidence type="ECO:0000313" key="2">
    <source>
        <dbReference type="EMBL" id="RKP11958.1"/>
    </source>
</evidence>
<dbReference type="EMBL" id="KZ988556">
    <property type="protein sequence ID" value="RKP11958.1"/>
    <property type="molecule type" value="Genomic_DNA"/>
</dbReference>
<dbReference type="OrthoDB" id="10463820at2759"/>
<evidence type="ECO:0000313" key="3">
    <source>
        <dbReference type="Proteomes" id="UP000267251"/>
    </source>
</evidence>